<dbReference type="PANTHER" id="PTHR11439">
    <property type="entry name" value="GAG-POL-RELATED RETROTRANSPOSON"/>
    <property type="match status" value="1"/>
</dbReference>
<dbReference type="Pfam" id="PF14244">
    <property type="entry name" value="Retrotran_gag_3"/>
    <property type="match status" value="1"/>
</dbReference>
<feature type="domain" description="Retrotransposon Copia-like N-terminal" evidence="2">
    <location>
        <begin position="2"/>
        <end position="41"/>
    </location>
</feature>
<evidence type="ECO:0000313" key="3">
    <source>
        <dbReference type="EMBL" id="KAK4391421.1"/>
    </source>
</evidence>
<dbReference type="CDD" id="cd09272">
    <property type="entry name" value="RNase_HI_RT_Ty1"/>
    <property type="match status" value="1"/>
</dbReference>
<evidence type="ECO:0000313" key="4">
    <source>
        <dbReference type="Proteomes" id="UP001289374"/>
    </source>
</evidence>
<dbReference type="Pfam" id="PF07727">
    <property type="entry name" value="RVT_2"/>
    <property type="match status" value="1"/>
</dbReference>
<dbReference type="Proteomes" id="UP001289374">
    <property type="component" value="Unassembled WGS sequence"/>
</dbReference>
<reference evidence="3" key="2">
    <citation type="journal article" date="2024" name="Plant">
        <title>Genomic evolution and insights into agronomic trait innovations of Sesamum species.</title>
        <authorList>
            <person name="Miao H."/>
            <person name="Wang L."/>
            <person name="Qu L."/>
            <person name="Liu H."/>
            <person name="Sun Y."/>
            <person name="Le M."/>
            <person name="Wang Q."/>
            <person name="Wei S."/>
            <person name="Zheng Y."/>
            <person name="Lin W."/>
            <person name="Duan Y."/>
            <person name="Cao H."/>
            <person name="Xiong S."/>
            <person name="Wang X."/>
            <person name="Wei L."/>
            <person name="Li C."/>
            <person name="Ma Q."/>
            <person name="Ju M."/>
            <person name="Zhao R."/>
            <person name="Li G."/>
            <person name="Mu C."/>
            <person name="Tian Q."/>
            <person name="Mei H."/>
            <person name="Zhang T."/>
            <person name="Gao T."/>
            <person name="Zhang H."/>
        </authorList>
    </citation>
    <scope>NUCLEOTIDE SEQUENCE</scope>
    <source>
        <strain evidence="3">K16</strain>
    </source>
</reference>
<organism evidence="3 4">
    <name type="scientific">Sesamum angolense</name>
    <dbReference type="NCBI Taxonomy" id="2727404"/>
    <lineage>
        <taxon>Eukaryota</taxon>
        <taxon>Viridiplantae</taxon>
        <taxon>Streptophyta</taxon>
        <taxon>Embryophyta</taxon>
        <taxon>Tracheophyta</taxon>
        <taxon>Spermatophyta</taxon>
        <taxon>Magnoliopsida</taxon>
        <taxon>eudicotyledons</taxon>
        <taxon>Gunneridae</taxon>
        <taxon>Pentapetalae</taxon>
        <taxon>asterids</taxon>
        <taxon>lamiids</taxon>
        <taxon>Lamiales</taxon>
        <taxon>Pedaliaceae</taxon>
        <taxon>Sesamum</taxon>
    </lineage>
</organism>
<comment type="caution">
    <text evidence="3">The sequence shown here is derived from an EMBL/GenBank/DDBJ whole genome shotgun (WGS) entry which is preliminary data.</text>
</comment>
<evidence type="ECO:0000259" key="2">
    <source>
        <dbReference type="Pfam" id="PF14244"/>
    </source>
</evidence>
<sequence length="568" mass="63318">MGLVSVPLDGTNYLSWSRAVRMALGAKQKLGFINGKCIKPAADTEGLELWQRADYMVISWLPNSISNEIAEAFIYSTSARDLWLELERKKGSNTQGRAFTTTDEGEKSTQSKTDLQLAELIRAEVRKIIQEQAESVDVNMAEYGDYEDYVAKFDKRAYKCVFLGYVQGKKGTNKVAYPVPMLDNSIDDVSSPSQVEINPIAAQDLSVDQLVPQESVSLPRRIPDNKKAIGCRWVYKLKLRPDSSVERNKARLVAKSYSQIEGVDYTDCFATVAKTVTVRVFLPVAASEGWPVHHFDVNNGFLHGKLEEDISMEPPEGYQVPQGHVCKLVKSLYGPSESHIVGIKGYLDQIFAIKDLGEAKYFFGLEIARSPKGLIVTQTKYMSDLAILGQTFHMQLSSSASLFNTLANSTGMQQFIYDADWATCLDLQRSLTGYCIFLGSAPVSWKTKKQTTVSRSIAEADYRSMASAVCELTWLTCLLADLGISVQLPIPFFRDSKAAIHITKNLVFHEHTKHLDMDFHIVRDKFRDGVIQPTFISSKLQLVDIFTRPLAASSFLILRSKLSSTCGG</sequence>
<gene>
    <name evidence="3" type="ORF">Sango_1919900</name>
</gene>
<name>A0AAE1WDP3_9LAMI</name>
<dbReference type="InterPro" id="IPR029472">
    <property type="entry name" value="Copia-like_N"/>
</dbReference>
<evidence type="ECO:0000259" key="1">
    <source>
        <dbReference type="Pfam" id="PF07727"/>
    </source>
</evidence>
<dbReference type="InterPro" id="IPR013103">
    <property type="entry name" value="RVT_2"/>
</dbReference>
<reference evidence="3" key="1">
    <citation type="submission" date="2020-06" db="EMBL/GenBank/DDBJ databases">
        <authorList>
            <person name="Li T."/>
            <person name="Hu X."/>
            <person name="Zhang T."/>
            <person name="Song X."/>
            <person name="Zhang H."/>
            <person name="Dai N."/>
            <person name="Sheng W."/>
            <person name="Hou X."/>
            <person name="Wei L."/>
        </authorList>
    </citation>
    <scope>NUCLEOTIDE SEQUENCE</scope>
    <source>
        <strain evidence="3">K16</strain>
        <tissue evidence="3">Leaf</tissue>
    </source>
</reference>
<accession>A0AAE1WDP3</accession>
<dbReference type="SUPFAM" id="SSF56672">
    <property type="entry name" value="DNA/RNA polymerases"/>
    <property type="match status" value="1"/>
</dbReference>
<dbReference type="PANTHER" id="PTHR11439:SF470">
    <property type="entry name" value="CYSTEINE-RICH RLK (RECEPTOR-LIKE PROTEIN KINASE) 8"/>
    <property type="match status" value="1"/>
</dbReference>
<dbReference type="AlphaFoldDB" id="A0AAE1WDP3"/>
<dbReference type="InterPro" id="IPR043502">
    <property type="entry name" value="DNA/RNA_pol_sf"/>
</dbReference>
<evidence type="ECO:0008006" key="5">
    <source>
        <dbReference type="Google" id="ProtNLM"/>
    </source>
</evidence>
<dbReference type="EMBL" id="JACGWL010000011">
    <property type="protein sequence ID" value="KAK4391421.1"/>
    <property type="molecule type" value="Genomic_DNA"/>
</dbReference>
<proteinExistence type="predicted"/>
<keyword evidence="4" id="KW-1185">Reference proteome</keyword>
<feature type="domain" description="Reverse transcriptase Ty1/copia-type" evidence="1">
    <location>
        <begin position="222"/>
        <end position="334"/>
    </location>
</feature>
<protein>
    <recommendedName>
        <fullName evidence="5">Retrotransposon Copia-like N-terminal domain-containing protein</fullName>
    </recommendedName>
</protein>